<dbReference type="SUPFAM" id="SSF56954">
    <property type="entry name" value="Outer membrane efflux proteins (OEP)"/>
    <property type="match status" value="1"/>
</dbReference>
<evidence type="ECO:0000256" key="8">
    <source>
        <dbReference type="SAM" id="Coils"/>
    </source>
</evidence>
<evidence type="ECO:0000256" key="4">
    <source>
        <dbReference type="ARBA" id="ARBA00022452"/>
    </source>
</evidence>
<comment type="caution">
    <text evidence="10">The sequence shown here is derived from an EMBL/GenBank/DDBJ whole genome shotgun (WGS) entry which is preliminary data.</text>
</comment>
<dbReference type="Pfam" id="PF02321">
    <property type="entry name" value="OEP"/>
    <property type="match status" value="2"/>
</dbReference>
<dbReference type="GO" id="GO:0015562">
    <property type="term" value="F:efflux transmembrane transporter activity"/>
    <property type="evidence" value="ECO:0007669"/>
    <property type="project" value="InterPro"/>
</dbReference>
<keyword evidence="8" id="KW-0175">Coiled coil</keyword>
<gene>
    <name evidence="10" type="ORF">HHL25_19850</name>
</gene>
<keyword evidence="11" id="KW-1185">Reference proteome</keyword>
<evidence type="ECO:0000256" key="5">
    <source>
        <dbReference type="ARBA" id="ARBA00022692"/>
    </source>
</evidence>
<dbReference type="NCBIfam" id="TIGR01844">
    <property type="entry name" value="type_I_sec_TolC"/>
    <property type="match status" value="1"/>
</dbReference>
<dbReference type="GO" id="GO:1990281">
    <property type="term" value="C:efflux pump complex"/>
    <property type="evidence" value="ECO:0007669"/>
    <property type="project" value="TreeGrafter"/>
</dbReference>
<evidence type="ECO:0000256" key="1">
    <source>
        <dbReference type="ARBA" id="ARBA00004442"/>
    </source>
</evidence>
<keyword evidence="5" id="KW-0812">Transmembrane</keyword>
<keyword evidence="6" id="KW-0472">Membrane</keyword>
<dbReference type="AlphaFoldDB" id="A0A7Y0AZK3"/>
<name>A0A7Y0AZK3_9HYPH</name>
<comment type="subcellular location">
    <subcellularLocation>
        <location evidence="1">Cell outer membrane</location>
    </subcellularLocation>
</comment>
<dbReference type="InterPro" id="IPR010130">
    <property type="entry name" value="T1SS_OMP_TolC"/>
</dbReference>
<evidence type="ECO:0000256" key="6">
    <source>
        <dbReference type="ARBA" id="ARBA00023136"/>
    </source>
</evidence>
<dbReference type="Proteomes" id="UP000541470">
    <property type="component" value="Unassembled WGS sequence"/>
</dbReference>
<feature type="coiled-coil region" evidence="8">
    <location>
        <begin position="188"/>
        <end position="215"/>
    </location>
</feature>
<dbReference type="Gene3D" id="1.20.1600.10">
    <property type="entry name" value="Outer membrane efflux proteins (OEP)"/>
    <property type="match status" value="1"/>
</dbReference>
<comment type="similarity">
    <text evidence="2">Belongs to the outer membrane factor (OMF) (TC 1.B.17) family.</text>
</comment>
<dbReference type="GO" id="GO:0009279">
    <property type="term" value="C:cell outer membrane"/>
    <property type="evidence" value="ECO:0007669"/>
    <property type="project" value="UniProtKB-SubCell"/>
</dbReference>
<dbReference type="InterPro" id="IPR051906">
    <property type="entry name" value="TolC-like"/>
</dbReference>
<feature type="chain" id="PRO_5030628209" evidence="9">
    <location>
        <begin position="28"/>
        <end position="480"/>
    </location>
</feature>
<feature type="signal peptide" evidence="9">
    <location>
        <begin position="1"/>
        <end position="27"/>
    </location>
</feature>
<keyword evidence="9" id="KW-0732">Signal</keyword>
<evidence type="ECO:0000313" key="11">
    <source>
        <dbReference type="Proteomes" id="UP000541470"/>
    </source>
</evidence>
<organism evidence="10 11">
    <name type="scientific">Rhizobium terricola</name>
    <dbReference type="NCBI Taxonomy" id="2728849"/>
    <lineage>
        <taxon>Bacteria</taxon>
        <taxon>Pseudomonadati</taxon>
        <taxon>Pseudomonadota</taxon>
        <taxon>Alphaproteobacteria</taxon>
        <taxon>Hyphomicrobiales</taxon>
        <taxon>Rhizobiaceae</taxon>
        <taxon>Rhizobium/Agrobacterium group</taxon>
        <taxon>Rhizobium</taxon>
    </lineage>
</organism>
<keyword evidence="4" id="KW-1134">Transmembrane beta strand</keyword>
<keyword evidence="3" id="KW-0813">Transport</keyword>
<evidence type="ECO:0000256" key="2">
    <source>
        <dbReference type="ARBA" id="ARBA00007613"/>
    </source>
</evidence>
<evidence type="ECO:0000256" key="3">
    <source>
        <dbReference type="ARBA" id="ARBA00022448"/>
    </source>
</evidence>
<reference evidence="10 11" key="1">
    <citation type="submission" date="2020-04" db="EMBL/GenBank/DDBJ databases">
        <title>Rhizobium sp. S-51 isolated from soil.</title>
        <authorList>
            <person name="Dahal R.H."/>
        </authorList>
    </citation>
    <scope>NUCLEOTIDE SEQUENCE [LARGE SCALE GENOMIC DNA]</scope>
    <source>
        <strain evidence="10 11">S-51</strain>
    </source>
</reference>
<sequence length="480" mass="52370">MNKKSRVYVALSAAVALSLLGGNYSSATTLKQAIDKTLKTNPQILQAAKNREAVEFELRQARGLYLPSVDLEAGVGRRRLASPSSGGLTSDHDDLKPSDVSLTITQTLFDGGARRSEVEKQASRVDGASFRVVERSESLALEVVQSYLEYILQTEIVAAAAQNRNFHQQMLSDINEGIKGGALTDADSLQGRERLEAAKARLVEANQELEQTKIRYLAVVGEPIANPQVPGSVAKALPRTLDDAIVIAAKNSPRIFSANADIDAADADVKGSRANYLPKVNFEVSASTGNDINGDYGNTNDVQARVVARWNLFRGGIDTAREQEQIRRASEQRYNLAQTHREVEEAVRSAWNERKNRSELAGTLGQQSSTNAQLVSSYREQFKVGQRSLLDVLDAQNTRFNTSVLAQTARFAALFAEYKILAASGNLVKTMNLKPIEQGEGYARQEFSVPATAAQPKYVEVDSRQSAGVPFDLLAPIRSQ</sequence>
<dbReference type="RefSeq" id="WP_169594910.1">
    <property type="nucleotide sequence ID" value="NZ_JABBGK010000006.1"/>
</dbReference>
<accession>A0A7Y0AZK3</accession>
<protein>
    <submittedName>
        <fullName evidence="10">TolC family outer membrane protein</fullName>
    </submittedName>
</protein>
<dbReference type="PANTHER" id="PTHR30026:SF22">
    <property type="entry name" value="OUTER MEMBRANE EFFLUX PROTEIN"/>
    <property type="match status" value="1"/>
</dbReference>
<dbReference type="PANTHER" id="PTHR30026">
    <property type="entry name" value="OUTER MEMBRANE PROTEIN TOLC"/>
    <property type="match status" value="1"/>
</dbReference>
<evidence type="ECO:0000256" key="9">
    <source>
        <dbReference type="SAM" id="SignalP"/>
    </source>
</evidence>
<evidence type="ECO:0000313" key="10">
    <source>
        <dbReference type="EMBL" id="NML76390.1"/>
    </source>
</evidence>
<proteinExistence type="inferred from homology"/>
<evidence type="ECO:0000256" key="7">
    <source>
        <dbReference type="ARBA" id="ARBA00023237"/>
    </source>
</evidence>
<dbReference type="InterPro" id="IPR003423">
    <property type="entry name" value="OMP_efflux"/>
</dbReference>
<keyword evidence="7" id="KW-0998">Cell outer membrane</keyword>
<dbReference type="GO" id="GO:0015288">
    <property type="term" value="F:porin activity"/>
    <property type="evidence" value="ECO:0007669"/>
    <property type="project" value="TreeGrafter"/>
</dbReference>
<dbReference type="EMBL" id="JABBGK010000006">
    <property type="protein sequence ID" value="NML76390.1"/>
    <property type="molecule type" value="Genomic_DNA"/>
</dbReference>